<feature type="region of interest" description="Disordered" evidence="1">
    <location>
        <begin position="217"/>
        <end position="251"/>
    </location>
</feature>
<dbReference type="EMBL" id="CAJVRM010000077">
    <property type="protein sequence ID" value="CAG8973656.1"/>
    <property type="molecule type" value="Genomic_DNA"/>
</dbReference>
<dbReference type="Proteomes" id="UP000701801">
    <property type="component" value="Unassembled WGS sequence"/>
</dbReference>
<accession>A0A9N9LLF5</accession>
<evidence type="ECO:0000259" key="3">
    <source>
        <dbReference type="Pfam" id="PF19343"/>
    </source>
</evidence>
<evidence type="ECO:0000313" key="5">
    <source>
        <dbReference type="Proteomes" id="UP000701801"/>
    </source>
</evidence>
<reference evidence="4" key="1">
    <citation type="submission" date="2021-07" db="EMBL/GenBank/DDBJ databases">
        <authorList>
            <person name="Durling M."/>
        </authorList>
    </citation>
    <scope>NUCLEOTIDE SEQUENCE</scope>
</reference>
<feature type="compositionally biased region" description="Basic and acidic residues" evidence="1">
    <location>
        <begin position="225"/>
        <end position="234"/>
    </location>
</feature>
<evidence type="ECO:0000256" key="1">
    <source>
        <dbReference type="SAM" id="MobiDB-lite"/>
    </source>
</evidence>
<dbReference type="InterPro" id="IPR045967">
    <property type="entry name" value="HAM1-like_N"/>
</dbReference>
<feature type="region of interest" description="Disordered" evidence="1">
    <location>
        <begin position="836"/>
        <end position="866"/>
    </location>
</feature>
<dbReference type="Gene3D" id="3.15.10.10">
    <property type="entry name" value="Bactericidal permeability-increasing protein, domain 1"/>
    <property type="match status" value="1"/>
</dbReference>
<dbReference type="PANTHER" id="PTHR31138:SF1">
    <property type="entry name" value="PDZ DOMAIN-CONTAINING PROTEIN"/>
    <property type="match status" value="1"/>
</dbReference>
<dbReference type="InterPro" id="IPR027842">
    <property type="entry name" value="HAM1-like_C"/>
</dbReference>
<organism evidence="4 5">
    <name type="scientific">Hymenoscyphus albidus</name>
    <dbReference type="NCBI Taxonomy" id="595503"/>
    <lineage>
        <taxon>Eukaryota</taxon>
        <taxon>Fungi</taxon>
        <taxon>Dikarya</taxon>
        <taxon>Ascomycota</taxon>
        <taxon>Pezizomycotina</taxon>
        <taxon>Leotiomycetes</taxon>
        <taxon>Helotiales</taxon>
        <taxon>Helotiaceae</taxon>
        <taxon>Hymenoscyphus</taxon>
    </lineage>
</organism>
<feature type="compositionally biased region" description="Basic and acidic residues" evidence="1">
    <location>
        <begin position="291"/>
        <end position="304"/>
    </location>
</feature>
<dbReference type="OrthoDB" id="19394at2759"/>
<dbReference type="InterPro" id="IPR017943">
    <property type="entry name" value="Bactericidal_perm-incr_a/b_dom"/>
</dbReference>
<dbReference type="AlphaFoldDB" id="A0A9N9LLF5"/>
<name>A0A9N9LLF5_9HELO</name>
<evidence type="ECO:0000313" key="4">
    <source>
        <dbReference type="EMBL" id="CAG8973656.1"/>
    </source>
</evidence>
<dbReference type="GO" id="GO:0008289">
    <property type="term" value="F:lipid binding"/>
    <property type="evidence" value="ECO:0007669"/>
    <property type="project" value="InterPro"/>
</dbReference>
<feature type="region of interest" description="Disordered" evidence="1">
    <location>
        <begin position="281"/>
        <end position="304"/>
    </location>
</feature>
<feature type="domain" description="HAM1-like N-terminal" evidence="3">
    <location>
        <begin position="2"/>
        <end position="640"/>
    </location>
</feature>
<dbReference type="PANTHER" id="PTHR31138">
    <property type="entry name" value="CHROMOSOME 19, WHOLE GENOME SHOTGUN SEQUENCE"/>
    <property type="match status" value="1"/>
</dbReference>
<proteinExistence type="predicted"/>
<comment type="caution">
    <text evidence="4">The sequence shown here is derived from an EMBL/GenBank/DDBJ whole genome shotgun (WGS) entry which is preliminary data.</text>
</comment>
<gene>
    <name evidence="4" type="ORF">HYALB_00002222</name>
</gene>
<keyword evidence="5" id="KW-1185">Reference proteome</keyword>
<evidence type="ECO:0000259" key="2">
    <source>
        <dbReference type="Pfam" id="PF14613"/>
    </source>
</evidence>
<dbReference type="SUPFAM" id="SSF55394">
    <property type="entry name" value="Bactericidal permeability-increasing protein, BPI"/>
    <property type="match status" value="1"/>
</dbReference>
<protein>
    <submittedName>
        <fullName evidence="4">Uncharacterized protein</fullName>
    </submittedName>
</protein>
<dbReference type="Pfam" id="PF14613">
    <property type="entry name" value="HAM1_C"/>
    <property type="match status" value="1"/>
</dbReference>
<sequence>MTSVNKPTNIQEKEADVNRKLQLYGIASAFQAGKVPSVKSNEKPLTSLQNEQIDVALNSFLASKPLANPSNRLSPEGQALVKDFRSVVEQAKHLLLSKNQGNLLQDFIWESQKIDVANTALPGAPIGKDEAKQHGNEALEGLRTLGTLIISNGQFRKLLNDATILLRDIAGDAATNAASKVKPNQDQLSQIDRAADDNTWHDVPDLSTNTLKNQIKQAYSKKGPVQKEDLRDAAGDATQAAHPSGSRDPADAVALAGQDRSDGTASGLDANRGLREGAARLQERASANMPEETKQRGRETREKTKNYISKKMPEERREQTIWRLKKMIVECQGHPDYQQAITTLLDLAEQYAGHANTIGQQSTGTVKGAHTDSSLKKAENDLKTLIERFANGTSTEDLFESLNTIYRDADKDPELKSWFKNMNTYVRRCLKEQGYIMEDRAKEEWNALYDRGNFLLRDRYRNHTDRIVDEIKFLGKEFDNDPQNKQFATSLQKLFNDLGNDENGKPTFKPHLLKDLSDVILPAVFEGIRYVPVPRIEYSDPMVDAIIENLVIESDNLMPNIFELESDHHFRWGRKNVANNNSNSVTLKVSGVQCDLRDVSYYINRKQGTPKLKDAGVADIFLGGSGFSFKMKMSTTSKSDKQNFFKIEKVDVDVKNFDIKLKQSRHKLIFKIFKPFMLKVLRPALQKALEKAIKQKAEELDSMLFEVKKEADRALQEAVEDPEQAPNIYSRYVSAIQKKMLQGKNKAEQVASQTKVNMAMTQQDSIFPDIHLEKGTSSKATEYKELAIKDPTTWQTPVFGIGSAKPSTNLPKAPEITRKHHQVNTGGIRGPQNIGNTSSMSNQAHNPTAQHSGMAASSGNMAGERNSTVTGFGSQVDQAFSDNSKVPMTGTHGTNGAMNGHGMNGGSNGLNSHATDGKQPVIYNTTLGNENPVMTGRM</sequence>
<feature type="domain" description="HAM1-like C-terminal" evidence="2">
    <location>
        <begin position="652"/>
        <end position="811"/>
    </location>
</feature>
<dbReference type="Pfam" id="PF19343">
    <property type="entry name" value="HAM1_N"/>
    <property type="match status" value="1"/>
</dbReference>